<dbReference type="PaxDb" id="2903-EOD10215"/>
<accession>A0A0D3IG30</accession>
<proteinExistence type="predicted"/>
<protein>
    <submittedName>
        <fullName evidence="1">Uncharacterized protein</fullName>
    </submittedName>
</protein>
<organism evidence="1 2">
    <name type="scientific">Emiliania huxleyi (strain CCMP1516)</name>
    <dbReference type="NCBI Taxonomy" id="280463"/>
    <lineage>
        <taxon>Eukaryota</taxon>
        <taxon>Haptista</taxon>
        <taxon>Haptophyta</taxon>
        <taxon>Prymnesiophyceae</taxon>
        <taxon>Isochrysidales</taxon>
        <taxon>Noelaerhabdaceae</taxon>
        <taxon>Emiliania</taxon>
    </lineage>
</organism>
<reference evidence="1" key="2">
    <citation type="submission" date="2024-10" db="UniProtKB">
        <authorList>
            <consortium name="EnsemblProtists"/>
        </authorList>
    </citation>
    <scope>IDENTIFICATION</scope>
</reference>
<dbReference type="GeneID" id="17256329"/>
<reference evidence="2" key="1">
    <citation type="journal article" date="2013" name="Nature">
        <title>Pan genome of the phytoplankton Emiliania underpins its global distribution.</title>
        <authorList>
            <person name="Read B.A."/>
            <person name="Kegel J."/>
            <person name="Klute M.J."/>
            <person name="Kuo A."/>
            <person name="Lefebvre S.C."/>
            <person name="Maumus F."/>
            <person name="Mayer C."/>
            <person name="Miller J."/>
            <person name="Monier A."/>
            <person name="Salamov A."/>
            <person name="Young J."/>
            <person name="Aguilar M."/>
            <person name="Claverie J.M."/>
            <person name="Frickenhaus S."/>
            <person name="Gonzalez K."/>
            <person name="Herman E.K."/>
            <person name="Lin Y.C."/>
            <person name="Napier J."/>
            <person name="Ogata H."/>
            <person name="Sarno A.F."/>
            <person name="Shmutz J."/>
            <person name="Schroeder D."/>
            <person name="de Vargas C."/>
            <person name="Verret F."/>
            <person name="von Dassow P."/>
            <person name="Valentin K."/>
            <person name="Van de Peer Y."/>
            <person name="Wheeler G."/>
            <person name="Dacks J.B."/>
            <person name="Delwiche C.F."/>
            <person name="Dyhrman S.T."/>
            <person name="Glockner G."/>
            <person name="John U."/>
            <person name="Richards T."/>
            <person name="Worden A.Z."/>
            <person name="Zhang X."/>
            <person name="Grigoriev I.V."/>
            <person name="Allen A.E."/>
            <person name="Bidle K."/>
            <person name="Borodovsky M."/>
            <person name="Bowler C."/>
            <person name="Brownlee C."/>
            <person name="Cock J.M."/>
            <person name="Elias M."/>
            <person name="Gladyshev V.N."/>
            <person name="Groth M."/>
            <person name="Guda C."/>
            <person name="Hadaegh A."/>
            <person name="Iglesias-Rodriguez M.D."/>
            <person name="Jenkins J."/>
            <person name="Jones B.M."/>
            <person name="Lawson T."/>
            <person name="Leese F."/>
            <person name="Lindquist E."/>
            <person name="Lobanov A."/>
            <person name="Lomsadze A."/>
            <person name="Malik S.B."/>
            <person name="Marsh M.E."/>
            <person name="Mackinder L."/>
            <person name="Mock T."/>
            <person name="Mueller-Roeber B."/>
            <person name="Pagarete A."/>
            <person name="Parker M."/>
            <person name="Probert I."/>
            <person name="Quesneville H."/>
            <person name="Raines C."/>
            <person name="Rensing S.A."/>
            <person name="Riano-Pachon D.M."/>
            <person name="Richier S."/>
            <person name="Rokitta S."/>
            <person name="Shiraiwa Y."/>
            <person name="Soanes D.M."/>
            <person name="van der Giezen M."/>
            <person name="Wahlund T.M."/>
            <person name="Williams B."/>
            <person name="Wilson W."/>
            <person name="Wolfe G."/>
            <person name="Wurch L.L."/>
        </authorList>
    </citation>
    <scope>NUCLEOTIDE SEQUENCE</scope>
</reference>
<dbReference type="RefSeq" id="XP_005762644.1">
    <property type="nucleotide sequence ID" value="XM_005762587.1"/>
</dbReference>
<sequence length="144" mass="16232">MSPVYPERLPLDINVSTFWLRVHSEDRKKNSVALLLLTRDTTGSQRGVVTEWHRGQTNVFFPGETRFTKCTVLCRVGGRGRVCVVPEFEDALAGELMDAGMQHDFTQAVAFKIRQRRVLLTDAVPDDIAARVCQAAWTWRAAAQ</sequence>
<evidence type="ECO:0000313" key="1">
    <source>
        <dbReference type="EnsemblProtists" id="EOD10215"/>
    </source>
</evidence>
<dbReference type="KEGG" id="ehx:EMIHUDRAFT_215883"/>
<name>A0A0D3IG30_EMIH1</name>
<evidence type="ECO:0000313" key="2">
    <source>
        <dbReference type="Proteomes" id="UP000013827"/>
    </source>
</evidence>
<dbReference type="AlphaFoldDB" id="A0A0D3IG30"/>
<keyword evidence="2" id="KW-1185">Reference proteome</keyword>
<dbReference type="EnsemblProtists" id="EOD10215">
    <property type="protein sequence ID" value="EOD10215"/>
    <property type="gene ID" value="EMIHUDRAFT_215883"/>
</dbReference>
<dbReference type="HOGENOM" id="CLU_1800098_0_0_1"/>
<dbReference type="Proteomes" id="UP000013827">
    <property type="component" value="Unassembled WGS sequence"/>
</dbReference>